<dbReference type="GO" id="GO:0006098">
    <property type="term" value="P:pentose-phosphate shunt"/>
    <property type="evidence" value="ECO:0007669"/>
    <property type="project" value="UniProtKB-UniRule"/>
</dbReference>
<keyword evidence="13" id="KW-0464">Manganese</keyword>
<gene>
    <name evidence="10 15" type="primary">rpe</name>
    <name evidence="15" type="ORF">HMPREF9220_0954</name>
</gene>
<dbReference type="InterPro" id="IPR013785">
    <property type="entry name" value="Aldolase_TIM"/>
</dbReference>
<dbReference type="Proteomes" id="UP000004594">
    <property type="component" value="Unassembled WGS sequence"/>
</dbReference>
<dbReference type="OrthoDB" id="1645589at2"/>
<feature type="binding site" evidence="10 13">
    <location>
        <position position="173"/>
    </location>
    <ligand>
        <name>a divalent metal cation</name>
        <dbReference type="ChEBI" id="CHEBI:60240"/>
    </ligand>
</feature>
<feature type="binding site" evidence="10 14">
    <location>
        <begin position="140"/>
        <end position="143"/>
    </location>
    <ligand>
        <name>substrate</name>
    </ligand>
</feature>
<organism evidence="15 16">
    <name type="scientific">Dialister micraerophilus UPII 345-E</name>
    <dbReference type="NCBI Taxonomy" id="910314"/>
    <lineage>
        <taxon>Bacteria</taxon>
        <taxon>Bacillati</taxon>
        <taxon>Bacillota</taxon>
        <taxon>Negativicutes</taxon>
        <taxon>Veillonellales</taxon>
        <taxon>Veillonellaceae</taxon>
        <taxon>Dialister</taxon>
    </lineage>
</organism>
<evidence type="ECO:0000256" key="12">
    <source>
        <dbReference type="PIRSR" id="PIRSR001461-1"/>
    </source>
</evidence>
<comment type="cofactor">
    <cofactor evidence="10 13">
        <name>a divalent metal cation</name>
        <dbReference type="ChEBI" id="CHEBI:60240"/>
    </cofactor>
    <text evidence="10 13">Binds 1 divalent metal cation per subunit.</text>
</comment>
<evidence type="ECO:0000313" key="16">
    <source>
        <dbReference type="Proteomes" id="UP000004594"/>
    </source>
</evidence>
<evidence type="ECO:0000256" key="14">
    <source>
        <dbReference type="PIRSR" id="PIRSR001461-3"/>
    </source>
</evidence>
<feature type="binding site" evidence="10 13">
    <location>
        <position position="64"/>
    </location>
    <ligand>
        <name>a divalent metal cation</name>
        <dbReference type="ChEBI" id="CHEBI:60240"/>
    </ligand>
</feature>
<dbReference type="HAMAP" id="MF_02227">
    <property type="entry name" value="RPE"/>
    <property type="match status" value="1"/>
</dbReference>
<dbReference type="EC" id="5.1.3.1" evidence="7 10"/>
<proteinExistence type="inferred from homology"/>
<feature type="binding site" evidence="14">
    <location>
        <position position="175"/>
    </location>
    <ligand>
        <name>substrate</name>
    </ligand>
</feature>
<dbReference type="CDD" id="cd00429">
    <property type="entry name" value="RPE"/>
    <property type="match status" value="1"/>
</dbReference>
<comment type="cofactor">
    <cofactor evidence="3">
        <name>Co(2+)</name>
        <dbReference type="ChEBI" id="CHEBI:48828"/>
    </cofactor>
</comment>
<feature type="active site" description="Proton donor" evidence="10 12">
    <location>
        <position position="173"/>
    </location>
</feature>
<feature type="binding site" evidence="10 14">
    <location>
        <position position="64"/>
    </location>
    <ligand>
        <name>substrate</name>
    </ligand>
</feature>
<feature type="active site" description="Proton acceptor" evidence="10 12">
    <location>
        <position position="33"/>
    </location>
</feature>
<keyword evidence="9 10" id="KW-0413">Isomerase</keyword>
<comment type="catalytic activity">
    <reaction evidence="1 10 11">
        <text>D-ribulose 5-phosphate = D-xylulose 5-phosphate</text>
        <dbReference type="Rhea" id="RHEA:13677"/>
        <dbReference type="ChEBI" id="CHEBI:57737"/>
        <dbReference type="ChEBI" id="CHEBI:58121"/>
        <dbReference type="EC" id="5.1.3.1"/>
    </reaction>
</comment>
<dbReference type="RefSeq" id="WP_007554517.1">
    <property type="nucleotide sequence ID" value="NZ_AENT01000016.1"/>
</dbReference>
<comment type="caution">
    <text evidence="15">The sequence shown here is derived from an EMBL/GenBank/DDBJ whole genome shotgun (WGS) entry which is preliminary data.</text>
</comment>
<dbReference type="GO" id="GO:0004750">
    <property type="term" value="F:D-ribulose-phosphate 3-epimerase activity"/>
    <property type="evidence" value="ECO:0007669"/>
    <property type="project" value="UniProtKB-UniRule"/>
</dbReference>
<dbReference type="PROSITE" id="PS01085">
    <property type="entry name" value="RIBUL_P_3_EPIMER_1"/>
    <property type="match status" value="1"/>
</dbReference>
<dbReference type="SUPFAM" id="SSF51366">
    <property type="entry name" value="Ribulose-phoshate binding barrel"/>
    <property type="match status" value="1"/>
</dbReference>
<dbReference type="GO" id="GO:0005737">
    <property type="term" value="C:cytoplasm"/>
    <property type="evidence" value="ECO:0007669"/>
    <property type="project" value="UniProtKB-ARBA"/>
</dbReference>
<keyword evidence="8 10" id="KW-0479">Metal-binding</keyword>
<comment type="cofactor">
    <cofactor evidence="2">
        <name>Mn(2+)</name>
        <dbReference type="ChEBI" id="CHEBI:29035"/>
    </cofactor>
</comment>
<dbReference type="InterPro" id="IPR026019">
    <property type="entry name" value="Ribul_P_3_epim"/>
</dbReference>
<comment type="cofactor">
    <cofactor evidence="5">
        <name>Fe(2+)</name>
        <dbReference type="ChEBI" id="CHEBI:29033"/>
    </cofactor>
</comment>
<evidence type="ECO:0000256" key="10">
    <source>
        <dbReference type="HAMAP-Rule" id="MF_02227"/>
    </source>
</evidence>
<feature type="binding site" evidence="10 13">
    <location>
        <position position="31"/>
    </location>
    <ligand>
        <name>a divalent metal cation</name>
        <dbReference type="ChEBI" id="CHEBI:60240"/>
    </ligand>
</feature>
<dbReference type="GO" id="GO:0046872">
    <property type="term" value="F:metal ion binding"/>
    <property type="evidence" value="ECO:0007669"/>
    <property type="project" value="UniProtKB-UniRule"/>
</dbReference>
<accession>E4L8Y3</accession>
<dbReference type="PROSITE" id="PS01086">
    <property type="entry name" value="RIBUL_P_3_EPIMER_2"/>
    <property type="match status" value="1"/>
</dbReference>
<dbReference type="FunFam" id="3.20.20.70:FF:000004">
    <property type="entry name" value="Ribulose-phosphate 3-epimerase"/>
    <property type="match status" value="1"/>
</dbReference>
<dbReference type="AlphaFoldDB" id="E4L8Y3"/>
<dbReference type="NCBIfam" id="NF004076">
    <property type="entry name" value="PRK05581.1-4"/>
    <property type="match status" value="1"/>
</dbReference>
<dbReference type="PIRSF" id="PIRSF001461">
    <property type="entry name" value="RPE"/>
    <property type="match status" value="1"/>
</dbReference>
<feature type="binding site" evidence="10 14">
    <location>
        <position position="6"/>
    </location>
    <ligand>
        <name>substrate</name>
    </ligand>
</feature>
<comment type="function">
    <text evidence="10">Catalyzes the reversible epimerization of D-ribulose 5-phosphate to D-xylulose 5-phosphate.</text>
</comment>
<evidence type="ECO:0000256" key="3">
    <source>
        <dbReference type="ARBA" id="ARBA00001941"/>
    </source>
</evidence>
<dbReference type="eggNOG" id="COG0036">
    <property type="taxonomic scope" value="Bacteria"/>
</dbReference>
<comment type="similarity">
    <text evidence="6 10 11">Belongs to the ribulose-phosphate 3-epimerase family.</text>
</comment>
<keyword evidence="10 11" id="KW-0119">Carbohydrate metabolism</keyword>
<evidence type="ECO:0000256" key="2">
    <source>
        <dbReference type="ARBA" id="ARBA00001936"/>
    </source>
</evidence>
<feature type="binding site" evidence="10 13">
    <location>
        <position position="33"/>
    </location>
    <ligand>
        <name>a divalent metal cation</name>
        <dbReference type="ChEBI" id="CHEBI:60240"/>
    </ligand>
</feature>
<reference evidence="15 16" key="1">
    <citation type="submission" date="2010-11" db="EMBL/GenBank/DDBJ databases">
        <authorList>
            <person name="Durkin A.S."/>
            <person name="Madupu R."/>
            <person name="Torralba M."/>
            <person name="Gillis M."/>
            <person name="Methe B."/>
            <person name="Sutton G."/>
            <person name="Nelson K.E."/>
        </authorList>
    </citation>
    <scope>NUCLEOTIDE SEQUENCE [LARGE SCALE GENOMIC DNA]</scope>
    <source>
        <strain evidence="15 16">UPII 345-E</strain>
    </source>
</reference>
<keyword evidence="13" id="KW-0862">Zinc</keyword>
<name>E4L8Y3_9FIRM</name>
<dbReference type="InterPro" id="IPR000056">
    <property type="entry name" value="Ribul_P_3_epim-like"/>
</dbReference>
<evidence type="ECO:0000256" key="7">
    <source>
        <dbReference type="ARBA" id="ARBA00013188"/>
    </source>
</evidence>
<evidence type="ECO:0000256" key="11">
    <source>
        <dbReference type="PIRNR" id="PIRNR001461"/>
    </source>
</evidence>
<evidence type="ECO:0000313" key="15">
    <source>
        <dbReference type="EMBL" id="EFR42757.1"/>
    </source>
</evidence>
<feature type="binding site" evidence="10">
    <location>
        <begin position="173"/>
        <end position="175"/>
    </location>
    <ligand>
        <name>substrate</name>
    </ligand>
</feature>
<protein>
    <recommendedName>
        <fullName evidence="7 10">Ribulose-phosphate 3-epimerase</fullName>
        <ecNumber evidence="7 10">5.1.3.1</ecNumber>
    </recommendedName>
</protein>
<evidence type="ECO:0000256" key="5">
    <source>
        <dbReference type="ARBA" id="ARBA00001954"/>
    </source>
</evidence>
<sequence>MKIAPSLLSADFANLEKEVREIEKSGADLLHLDMMDGHFVPNLTFGVPIINAIRKHTKLPFDIHMMVFNPEKYLDELEKVGVQMISFHQEASIHQDRIIQEIKERKIKAGIAINPATSINNIEPILPILDYVLIMSVNPGFGGQKFIYYTLEKVKKLKKIIQNNGYNTLIEVDGGIKAENIQLLKDAGADICVAGSAVFGKPDRKKAIAILKI</sequence>
<evidence type="ECO:0000256" key="6">
    <source>
        <dbReference type="ARBA" id="ARBA00009541"/>
    </source>
</evidence>
<comment type="pathway">
    <text evidence="10">Carbohydrate degradation.</text>
</comment>
<dbReference type="Gene3D" id="3.20.20.70">
    <property type="entry name" value="Aldolase class I"/>
    <property type="match status" value="1"/>
</dbReference>
<keyword evidence="13" id="KW-0170">Cobalt</keyword>
<dbReference type="EMBL" id="AENT01000016">
    <property type="protein sequence ID" value="EFR42757.1"/>
    <property type="molecule type" value="Genomic_DNA"/>
</dbReference>
<evidence type="ECO:0000256" key="4">
    <source>
        <dbReference type="ARBA" id="ARBA00001947"/>
    </source>
</evidence>
<dbReference type="InterPro" id="IPR011060">
    <property type="entry name" value="RibuloseP-bd_barrel"/>
</dbReference>
<evidence type="ECO:0000256" key="8">
    <source>
        <dbReference type="ARBA" id="ARBA00022723"/>
    </source>
</evidence>
<evidence type="ECO:0000256" key="13">
    <source>
        <dbReference type="PIRSR" id="PIRSR001461-2"/>
    </source>
</evidence>
<feature type="binding site" evidence="10 14">
    <location>
        <begin position="195"/>
        <end position="196"/>
    </location>
    <ligand>
        <name>substrate</name>
    </ligand>
</feature>
<dbReference type="PANTHER" id="PTHR11749">
    <property type="entry name" value="RIBULOSE-5-PHOSPHATE-3-EPIMERASE"/>
    <property type="match status" value="1"/>
</dbReference>
<dbReference type="Pfam" id="PF00834">
    <property type="entry name" value="Ribul_P_3_epim"/>
    <property type="match status" value="1"/>
</dbReference>
<evidence type="ECO:0000256" key="1">
    <source>
        <dbReference type="ARBA" id="ARBA00001782"/>
    </source>
</evidence>
<evidence type="ECO:0000256" key="9">
    <source>
        <dbReference type="ARBA" id="ARBA00023235"/>
    </source>
</evidence>
<dbReference type="NCBIfam" id="TIGR01163">
    <property type="entry name" value="rpe"/>
    <property type="match status" value="1"/>
</dbReference>
<dbReference type="GO" id="GO:0019323">
    <property type="term" value="P:pentose catabolic process"/>
    <property type="evidence" value="ECO:0007669"/>
    <property type="project" value="UniProtKB-UniRule"/>
</dbReference>
<comment type="cofactor">
    <cofactor evidence="4">
        <name>Zn(2+)</name>
        <dbReference type="ChEBI" id="CHEBI:29105"/>
    </cofactor>
</comment>